<dbReference type="STRING" id="1796497.GCE9029_03237"/>
<protein>
    <submittedName>
        <fullName evidence="2">Uncharacterized protein</fullName>
    </submittedName>
</protein>
<dbReference type="OrthoDB" id="5918567at2"/>
<gene>
    <name evidence="2" type="ORF">GCE9029_03237</name>
</gene>
<evidence type="ECO:0000313" key="3">
    <source>
        <dbReference type="Proteomes" id="UP000071641"/>
    </source>
</evidence>
<feature type="transmembrane region" description="Helical" evidence="1">
    <location>
        <begin position="6"/>
        <end position="22"/>
    </location>
</feature>
<dbReference type="AlphaFoldDB" id="A0A128F6R8"/>
<evidence type="ECO:0000256" key="1">
    <source>
        <dbReference type="SAM" id="Phobius"/>
    </source>
</evidence>
<name>A0A128F6R8_9GAMM</name>
<dbReference type="EMBL" id="FIZX01000002">
    <property type="protein sequence ID" value="CZF82448.1"/>
    <property type="molecule type" value="Genomic_DNA"/>
</dbReference>
<keyword evidence="1" id="KW-0812">Transmembrane</keyword>
<organism evidence="2 3">
    <name type="scientific">Grimontia celer</name>
    <dbReference type="NCBI Taxonomy" id="1796497"/>
    <lineage>
        <taxon>Bacteria</taxon>
        <taxon>Pseudomonadati</taxon>
        <taxon>Pseudomonadota</taxon>
        <taxon>Gammaproteobacteria</taxon>
        <taxon>Vibrionales</taxon>
        <taxon>Vibrionaceae</taxon>
        <taxon>Grimontia</taxon>
    </lineage>
</organism>
<feature type="transmembrane region" description="Helical" evidence="1">
    <location>
        <begin position="29"/>
        <end position="49"/>
    </location>
</feature>
<sequence length="187" mass="21152">MGLIIVSLVVGVIVSYLMFSVPKDKRSPLWFGASIVLVIGIAICSYPLATPHILVSDYLPIEQCETTDYELRDYRTPKNTDVLDLAKSQQTFSMTIDGSLGYWAGDRNQLKARKGQTVFITLCPYFGYPHLSNMVAQIALADTVIYQYRTQTEFEEQADTGKMFGFIGFPLFLLLLIVLNIYLRRDD</sequence>
<keyword evidence="3" id="KW-1185">Reference proteome</keyword>
<keyword evidence="1" id="KW-0472">Membrane</keyword>
<accession>A0A128F6R8</accession>
<dbReference type="Proteomes" id="UP000071641">
    <property type="component" value="Unassembled WGS sequence"/>
</dbReference>
<proteinExistence type="predicted"/>
<keyword evidence="1" id="KW-1133">Transmembrane helix</keyword>
<reference evidence="3" key="1">
    <citation type="submission" date="2016-02" db="EMBL/GenBank/DDBJ databases">
        <authorList>
            <person name="Rodrigo-Torres Lidia"/>
            <person name="Arahal R.David."/>
        </authorList>
    </citation>
    <scope>NUCLEOTIDE SEQUENCE [LARGE SCALE GENOMIC DNA]</scope>
    <source>
        <strain evidence="3">CECT 9029</strain>
    </source>
</reference>
<evidence type="ECO:0000313" key="2">
    <source>
        <dbReference type="EMBL" id="CZF82448.1"/>
    </source>
</evidence>
<dbReference type="RefSeq" id="WP_062664691.1">
    <property type="nucleotide sequence ID" value="NZ_FIZX01000002.1"/>
</dbReference>
<feature type="transmembrane region" description="Helical" evidence="1">
    <location>
        <begin position="163"/>
        <end position="183"/>
    </location>
</feature>